<proteinExistence type="predicted"/>
<reference evidence="1" key="1">
    <citation type="submission" date="2023-01" db="EMBL/GenBank/DDBJ databases">
        <title>Genome assembly of the deep-sea coral Lophelia pertusa.</title>
        <authorList>
            <person name="Herrera S."/>
            <person name="Cordes E."/>
        </authorList>
    </citation>
    <scope>NUCLEOTIDE SEQUENCE</scope>
    <source>
        <strain evidence="1">USNM1676648</strain>
        <tissue evidence="1">Polyp</tissue>
    </source>
</reference>
<organism evidence="1 2">
    <name type="scientific">Desmophyllum pertusum</name>
    <dbReference type="NCBI Taxonomy" id="174260"/>
    <lineage>
        <taxon>Eukaryota</taxon>
        <taxon>Metazoa</taxon>
        <taxon>Cnidaria</taxon>
        <taxon>Anthozoa</taxon>
        <taxon>Hexacorallia</taxon>
        <taxon>Scleractinia</taxon>
        <taxon>Caryophylliina</taxon>
        <taxon>Caryophylliidae</taxon>
        <taxon>Desmophyllum</taxon>
    </lineage>
</organism>
<evidence type="ECO:0000313" key="1">
    <source>
        <dbReference type="EMBL" id="KAJ7393785.1"/>
    </source>
</evidence>
<accession>A0A9X0A674</accession>
<comment type="caution">
    <text evidence="1">The sequence shown here is derived from an EMBL/GenBank/DDBJ whole genome shotgun (WGS) entry which is preliminary data.</text>
</comment>
<gene>
    <name evidence="1" type="ORF">OS493_003444</name>
</gene>
<dbReference type="EMBL" id="MU825397">
    <property type="protein sequence ID" value="KAJ7393785.1"/>
    <property type="molecule type" value="Genomic_DNA"/>
</dbReference>
<evidence type="ECO:0000313" key="2">
    <source>
        <dbReference type="Proteomes" id="UP001163046"/>
    </source>
</evidence>
<protein>
    <submittedName>
        <fullName evidence="1">Uncharacterized protein</fullName>
    </submittedName>
</protein>
<sequence length="202" mass="22726">MSGTSTGSLLYEFHGLIAVTMPRCSRPRRMGPVLRRASSMDAPIITIAITLQIFLTSALLPVEHVKCDAVVIIYATKIKYNTRKNWGEGAFGVVYKATLKKRQGIEVFDTKKGPGAEQGQQGGCRQRIARYILFVNDFVVCMIDGQKFNVITRSHRRCRLSFSDCLKQLVAMSISDQCANVFHHLLILSDDPSEEQKRRIFV</sequence>
<dbReference type="AlphaFoldDB" id="A0A9X0A674"/>
<name>A0A9X0A674_9CNID</name>
<dbReference type="Proteomes" id="UP001163046">
    <property type="component" value="Unassembled WGS sequence"/>
</dbReference>
<keyword evidence="2" id="KW-1185">Reference proteome</keyword>